<dbReference type="EMBL" id="CP093343">
    <property type="protein sequence ID" value="WOG82756.1"/>
    <property type="molecule type" value="Genomic_DNA"/>
</dbReference>
<name>A0AAF1AJQ9_DAUCS</name>
<reference evidence="1" key="1">
    <citation type="journal article" date="2016" name="Nat. Genet.">
        <title>A high-quality carrot genome assembly provides new insights into carotenoid accumulation and asterid genome evolution.</title>
        <authorList>
            <person name="Iorizzo M."/>
            <person name="Ellison S."/>
            <person name="Senalik D."/>
            <person name="Zeng P."/>
            <person name="Satapoomin P."/>
            <person name="Huang J."/>
            <person name="Bowman M."/>
            <person name="Iovene M."/>
            <person name="Sanseverino W."/>
            <person name="Cavagnaro P."/>
            <person name="Yildiz M."/>
            <person name="Macko-Podgorni A."/>
            <person name="Moranska E."/>
            <person name="Grzebelus E."/>
            <person name="Grzebelus D."/>
            <person name="Ashrafi H."/>
            <person name="Zheng Z."/>
            <person name="Cheng S."/>
            <person name="Spooner D."/>
            <person name="Van Deynze A."/>
            <person name="Simon P."/>
        </authorList>
    </citation>
    <scope>NUCLEOTIDE SEQUENCE</scope>
    <source>
        <tissue evidence="1">Leaf</tissue>
    </source>
</reference>
<accession>A0AAF1AJQ9</accession>
<dbReference type="AlphaFoldDB" id="A0AAF1AJQ9"/>
<dbReference type="Proteomes" id="UP000077755">
    <property type="component" value="Chromosome 1"/>
</dbReference>
<proteinExistence type="predicted"/>
<evidence type="ECO:0000313" key="2">
    <source>
        <dbReference type="Proteomes" id="UP000077755"/>
    </source>
</evidence>
<evidence type="ECO:0000313" key="1">
    <source>
        <dbReference type="EMBL" id="WOG82756.1"/>
    </source>
</evidence>
<sequence length="48" mass="5757">MGRRSSVKRYFSLLSSSVLRLHDRGVKLIFLHDPYIYVKSTIFIIRWT</sequence>
<gene>
    <name evidence="1" type="ORF">DCAR_0101924</name>
</gene>
<protein>
    <submittedName>
        <fullName evidence="1">Uncharacterized protein</fullName>
    </submittedName>
</protein>
<keyword evidence="2" id="KW-1185">Reference proteome</keyword>
<organism evidence="1 2">
    <name type="scientific">Daucus carota subsp. sativus</name>
    <name type="common">Carrot</name>
    <dbReference type="NCBI Taxonomy" id="79200"/>
    <lineage>
        <taxon>Eukaryota</taxon>
        <taxon>Viridiplantae</taxon>
        <taxon>Streptophyta</taxon>
        <taxon>Embryophyta</taxon>
        <taxon>Tracheophyta</taxon>
        <taxon>Spermatophyta</taxon>
        <taxon>Magnoliopsida</taxon>
        <taxon>eudicotyledons</taxon>
        <taxon>Gunneridae</taxon>
        <taxon>Pentapetalae</taxon>
        <taxon>asterids</taxon>
        <taxon>campanulids</taxon>
        <taxon>Apiales</taxon>
        <taxon>Apiaceae</taxon>
        <taxon>Apioideae</taxon>
        <taxon>Scandiceae</taxon>
        <taxon>Daucinae</taxon>
        <taxon>Daucus</taxon>
        <taxon>Daucus sect. Daucus</taxon>
    </lineage>
</organism>
<reference evidence="1" key="2">
    <citation type="submission" date="2022-03" db="EMBL/GenBank/DDBJ databases">
        <title>Draft title - Genomic analysis of global carrot germplasm unveils the trajectory of domestication and the origin of high carotenoid orange carrot.</title>
        <authorList>
            <person name="Iorizzo M."/>
            <person name="Ellison S."/>
            <person name="Senalik D."/>
            <person name="Macko-Podgorni A."/>
            <person name="Grzebelus D."/>
            <person name="Bostan H."/>
            <person name="Rolling W."/>
            <person name="Curaba J."/>
            <person name="Simon P."/>
        </authorList>
    </citation>
    <scope>NUCLEOTIDE SEQUENCE</scope>
    <source>
        <tissue evidence="1">Leaf</tissue>
    </source>
</reference>